<reference evidence="2 3" key="1">
    <citation type="journal article" date="2016" name="Sci. Rep.">
        <title>Metabolic traits of an uncultured archaeal lineage -MSBL1- from brine pools of the Red Sea.</title>
        <authorList>
            <person name="Mwirichia R."/>
            <person name="Alam I."/>
            <person name="Rashid M."/>
            <person name="Vinu M."/>
            <person name="Ba-Alawi W."/>
            <person name="Anthony Kamau A."/>
            <person name="Kamanda Ngugi D."/>
            <person name="Goker M."/>
            <person name="Klenk H.P."/>
            <person name="Bajic V."/>
            <person name="Stingl U."/>
        </authorList>
    </citation>
    <scope>NUCLEOTIDE SEQUENCE [LARGE SCALE GENOMIC DNA]</scope>
    <source>
        <strain evidence="2">SCGC-AAA259M10</strain>
    </source>
</reference>
<evidence type="ECO:0000313" key="3">
    <source>
        <dbReference type="Proteomes" id="UP000070341"/>
    </source>
</evidence>
<dbReference type="PANTHER" id="PTHR33055:SF13">
    <property type="entry name" value="TRANSPOSASE"/>
    <property type="match status" value="1"/>
</dbReference>
<dbReference type="PANTHER" id="PTHR33055">
    <property type="entry name" value="TRANSPOSASE FOR INSERTION SEQUENCE ELEMENT IS1111A"/>
    <property type="match status" value="1"/>
</dbReference>
<organism evidence="2 3">
    <name type="scientific">candidate division MSBL1 archaeon SCGC-AAA259M10</name>
    <dbReference type="NCBI Taxonomy" id="1698270"/>
    <lineage>
        <taxon>Archaea</taxon>
        <taxon>Methanobacteriati</taxon>
        <taxon>Methanobacteriota</taxon>
        <taxon>candidate division MSBL1</taxon>
    </lineage>
</organism>
<comment type="caution">
    <text evidence="2">The sequence shown here is derived from an EMBL/GenBank/DDBJ whole genome shotgun (WGS) entry which is preliminary data.</text>
</comment>
<dbReference type="GO" id="GO:0003677">
    <property type="term" value="F:DNA binding"/>
    <property type="evidence" value="ECO:0007669"/>
    <property type="project" value="InterPro"/>
</dbReference>
<protein>
    <recommendedName>
        <fullName evidence="1">Transposase IS116/IS110/IS902 C-terminal domain-containing protein</fullName>
    </recommendedName>
</protein>
<keyword evidence="3" id="KW-1185">Reference proteome</keyword>
<dbReference type="EMBL" id="LHXU01000025">
    <property type="protein sequence ID" value="KXA99932.1"/>
    <property type="molecule type" value="Genomic_DNA"/>
</dbReference>
<accession>A0A133V0H1</accession>
<sequence>SPAHLCSYAGLVPSVKQSGSKEVHGSIQGGKPLLRWVLYQAAHHHIRNAPNSHITKFYKRLERKKPEKLAKTAAARKLTTVIYWMLELKEEFHPQGYDPRTSR</sequence>
<dbReference type="InterPro" id="IPR003346">
    <property type="entry name" value="Transposase_20"/>
</dbReference>
<evidence type="ECO:0000259" key="1">
    <source>
        <dbReference type="Pfam" id="PF02371"/>
    </source>
</evidence>
<proteinExistence type="predicted"/>
<gene>
    <name evidence="2" type="ORF">AKJ40_02155</name>
</gene>
<feature type="domain" description="Transposase IS116/IS110/IS902 C-terminal" evidence="1">
    <location>
        <begin position="1"/>
        <end position="58"/>
    </location>
</feature>
<name>A0A133V0H1_9EURY</name>
<dbReference type="GO" id="GO:0004803">
    <property type="term" value="F:transposase activity"/>
    <property type="evidence" value="ECO:0007669"/>
    <property type="project" value="InterPro"/>
</dbReference>
<dbReference type="AlphaFoldDB" id="A0A133V0H1"/>
<dbReference type="InterPro" id="IPR047650">
    <property type="entry name" value="Transpos_IS110"/>
</dbReference>
<dbReference type="GO" id="GO:0006313">
    <property type="term" value="P:DNA transposition"/>
    <property type="evidence" value="ECO:0007669"/>
    <property type="project" value="InterPro"/>
</dbReference>
<evidence type="ECO:0000313" key="2">
    <source>
        <dbReference type="EMBL" id="KXA99932.1"/>
    </source>
</evidence>
<dbReference type="Pfam" id="PF02371">
    <property type="entry name" value="Transposase_20"/>
    <property type="match status" value="1"/>
</dbReference>
<feature type="non-terminal residue" evidence="2">
    <location>
        <position position="1"/>
    </location>
</feature>
<dbReference type="Proteomes" id="UP000070341">
    <property type="component" value="Unassembled WGS sequence"/>
</dbReference>